<name>A0A6F8XVE1_9ACTN</name>
<keyword evidence="1 2" id="KW-0456">Lyase</keyword>
<dbReference type="Proteomes" id="UP000502508">
    <property type="component" value="Chromosome"/>
</dbReference>
<accession>A0A6F8XVE1</accession>
<evidence type="ECO:0000313" key="6">
    <source>
        <dbReference type="Proteomes" id="UP000502508"/>
    </source>
</evidence>
<keyword evidence="2" id="KW-0119">Carbohydrate metabolism</keyword>
<sequence>MQAAQHGPARRRGTGTRIALVAGVTAAVTALVFTIGSAASAATLFSDDFADGNANGWSTSGGSWSVSSGAYAQSGSSSSAKSLAGSTSWGTATVSATVRPTTFGSASSRGIGVAARVQSTSNFYALVLTPNSVQIRKGAGTTLASASFSAATGTSYTLSLSATGGSLVGSVNGVQLVSTSDSSYGTGRAGLVANYVAGSFDNVLVTDAAGPSPTTAPPTSPSTSPTTSPTPSTPPTSTPPPTTTPPPPGGIVGWATQAGGTTGGASGPTVTVSSWADLRTQAQTAGARTILVNGMLSGSGTIEVTANKTIRGVGASSGISATTLNIEDMQPANVIIQNLNIRGVPGGDAIQIENATHIWIDHNTLSSTIESDVDFYDGMIDITHAGDYITVSWNIVRDHWKTSLVGHSDGNAGEDEGHLRITYHHNWFDRTFERSPRVRFGETVHVYNNYYTNVNNNAASYAIASTMDAGVLVEGNVFENVQQACWSASGYADSDPGRLVARDNSLTSSGPCEVNGTVAPIPYGYTAQPSGAVKASVTAGAGAGRI</sequence>
<keyword evidence="2" id="KW-0624">Polysaccharide degradation</keyword>
<dbReference type="InterPro" id="IPR012334">
    <property type="entry name" value="Pectin_lyas_fold"/>
</dbReference>
<dbReference type="RefSeq" id="WP_232071651.1">
    <property type="nucleotide sequence ID" value="NZ_AP022870.1"/>
</dbReference>
<dbReference type="AlphaFoldDB" id="A0A6F8XVE1"/>
<feature type="compositionally biased region" description="Pro residues" evidence="3">
    <location>
        <begin position="231"/>
        <end position="249"/>
    </location>
</feature>
<dbReference type="PANTHER" id="PTHR31683:SF18">
    <property type="entry name" value="PECTATE LYASE 21-RELATED"/>
    <property type="match status" value="1"/>
</dbReference>
<proteinExistence type="inferred from homology"/>
<dbReference type="Pfam" id="PF00544">
    <property type="entry name" value="Pectate_lyase_4"/>
    <property type="match status" value="1"/>
</dbReference>
<comment type="subcellular location">
    <subcellularLocation>
        <location evidence="2">Secreted</location>
    </subcellularLocation>
</comment>
<dbReference type="SMART" id="SM00656">
    <property type="entry name" value="Amb_all"/>
    <property type="match status" value="1"/>
</dbReference>
<dbReference type="KEGG" id="pfla:Pflav_042060"/>
<feature type="compositionally biased region" description="Low complexity" evidence="3">
    <location>
        <begin position="221"/>
        <end position="230"/>
    </location>
</feature>
<keyword evidence="6" id="KW-1185">Reference proteome</keyword>
<gene>
    <name evidence="5" type="ORF">Pflav_042060</name>
</gene>
<keyword evidence="2" id="KW-0964">Secreted</keyword>
<dbReference type="InterPro" id="IPR011050">
    <property type="entry name" value="Pectin_lyase_fold/virulence"/>
</dbReference>
<dbReference type="PANTHER" id="PTHR31683">
    <property type="entry name" value="PECTATE LYASE 18-RELATED"/>
    <property type="match status" value="1"/>
</dbReference>
<evidence type="ECO:0000313" key="5">
    <source>
        <dbReference type="EMBL" id="BCB77796.1"/>
    </source>
</evidence>
<reference evidence="5 6" key="1">
    <citation type="submission" date="2020-03" db="EMBL/GenBank/DDBJ databases">
        <title>Whole genome shotgun sequence of Phytohabitans flavus NBRC 107702.</title>
        <authorList>
            <person name="Komaki H."/>
            <person name="Tamura T."/>
        </authorList>
    </citation>
    <scope>NUCLEOTIDE SEQUENCE [LARGE SCALE GENOMIC DNA]</scope>
    <source>
        <strain evidence="5 6">NBRC 107702</strain>
    </source>
</reference>
<dbReference type="Gene3D" id="2.160.20.10">
    <property type="entry name" value="Single-stranded right-handed beta-helix, Pectin lyase-like"/>
    <property type="match status" value="1"/>
</dbReference>
<comment type="similarity">
    <text evidence="2">Belongs to the polysaccharide lyase 1 family.</text>
</comment>
<organism evidence="5 6">
    <name type="scientific">Phytohabitans flavus</name>
    <dbReference type="NCBI Taxonomy" id="1076124"/>
    <lineage>
        <taxon>Bacteria</taxon>
        <taxon>Bacillati</taxon>
        <taxon>Actinomycetota</taxon>
        <taxon>Actinomycetes</taxon>
        <taxon>Micromonosporales</taxon>
        <taxon>Micromonosporaceae</taxon>
    </lineage>
</organism>
<evidence type="ECO:0000256" key="1">
    <source>
        <dbReference type="ARBA" id="ARBA00023239"/>
    </source>
</evidence>
<protein>
    <recommendedName>
        <fullName evidence="4">Pectate lyase domain-containing protein</fullName>
    </recommendedName>
</protein>
<feature type="region of interest" description="Disordered" evidence="3">
    <location>
        <begin position="208"/>
        <end position="270"/>
    </location>
</feature>
<feature type="domain" description="Pectate lyase" evidence="4">
    <location>
        <begin position="265"/>
        <end position="484"/>
    </location>
</feature>
<dbReference type="EMBL" id="AP022870">
    <property type="protein sequence ID" value="BCB77796.1"/>
    <property type="molecule type" value="Genomic_DNA"/>
</dbReference>
<dbReference type="GO" id="GO:0030570">
    <property type="term" value="F:pectate lyase activity"/>
    <property type="evidence" value="ECO:0007669"/>
    <property type="project" value="InterPro"/>
</dbReference>
<evidence type="ECO:0000256" key="2">
    <source>
        <dbReference type="RuleBase" id="RU361173"/>
    </source>
</evidence>
<dbReference type="InterPro" id="IPR045032">
    <property type="entry name" value="PEL"/>
</dbReference>
<dbReference type="GO" id="GO:0005576">
    <property type="term" value="C:extracellular region"/>
    <property type="evidence" value="ECO:0007669"/>
    <property type="project" value="UniProtKB-SubCell"/>
</dbReference>
<dbReference type="InterPro" id="IPR002022">
    <property type="entry name" value="Pec_lyase"/>
</dbReference>
<dbReference type="SUPFAM" id="SSF51126">
    <property type="entry name" value="Pectin lyase-like"/>
    <property type="match status" value="1"/>
</dbReference>
<dbReference type="Gene3D" id="2.60.120.560">
    <property type="entry name" value="Exo-inulinase, domain 1"/>
    <property type="match status" value="1"/>
</dbReference>
<dbReference type="GO" id="GO:0000272">
    <property type="term" value="P:polysaccharide catabolic process"/>
    <property type="evidence" value="ECO:0007669"/>
    <property type="project" value="UniProtKB-KW"/>
</dbReference>
<reference evidence="5 6" key="2">
    <citation type="submission" date="2020-03" db="EMBL/GenBank/DDBJ databases">
        <authorList>
            <person name="Ichikawa N."/>
            <person name="Kimura A."/>
            <person name="Kitahashi Y."/>
            <person name="Uohara A."/>
        </authorList>
    </citation>
    <scope>NUCLEOTIDE SEQUENCE [LARGE SCALE GENOMIC DNA]</scope>
    <source>
        <strain evidence="5 6">NBRC 107702</strain>
    </source>
</reference>
<evidence type="ECO:0000256" key="3">
    <source>
        <dbReference type="SAM" id="MobiDB-lite"/>
    </source>
</evidence>
<evidence type="ECO:0000259" key="4">
    <source>
        <dbReference type="SMART" id="SM00656"/>
    </source>
</evidence>